<accession>A0A3B1C6M6</accession>
<evidence type="ECO:0008006" key="2">
    <source>
        <dbReference type="Google" id="ProtNLM"/>
    </source>
</evidence>
<dbReference type="EMBL" id="UOGD01000105">
    <property type="protein sequence ID" value="VAX18520.1"/>
    <property type="molecule type" value="Genomic_DNA"/>
</dbReference>
<dbReference type="PROSITE" id="PS51257">
    <property type="entry name" value="PROKAR_LIPOPROTEIN"/>
    <property type="match status" value="1"/>
</dbReference>
<organism evidence="1">
    <name type="scientific">hydrothermal vent metagenome</name>
    <dbReference type="NCBI Taxonomy" id="652676"/>
    <lineage>
        <taxon>unclassified sequences</taxon>
        <taxon>metagenomes</taxon>
        <taxon>ecological metagenomes</taxon>
    </lineage>
</organism>
<name>A0A3B1C6M6_9ZZZZ</name>
<proteinExistence type="predicted"/>
<reference evidence="1" key="1">
    <citation type="submission" date="2018-06" db="EMBL/GenBank/DDBJ databases">
        <authorList>
            <person name="Zhirakovskaya E."/>
        </authorList>
    </citation>
    <scope>NUCLEOTIDE SEQUENCE</scope>
</reference>
<dbReference type="AlphaFoldDB" id="A0A3B1C6M6"/>
<feature type="non-terminal residue" evidence="1">
    <location>
        <position position="380"/>
    </location>
</feature>
<protein>
    <recommendedName>
        <fullName evidence="2">Lipoprotein</fullName>
    </recommendedName>
</protein>
<evidence type="ECO:0000313" key="1">
    <source>
        <dbReference type="EMBL" id="VAX18520.1"/>
    </source>
</evidence>
<gene>
    <name evidence="1" type="ORF">MNBD_IGNAVI01-1844</name>
</gene>
<sequence length="380" mass="41358">MPYITKRIFSLVFIVSLFFFAAACSEDTPVTPEQNSTLNSTSSANYSSPLLFKGSKNSSSGKVYEVLPGPAVINTAMNPTPFSDNIQMTDGKYELVVQDNVDVDSPNSTDAVSSVNIEFTANNGRKFKIDKINIIHKPDGMGDHTFYGGVGLNKMMHGNTGIGTGLMPKMLAYITLWGVVDLKDANTGEVVAANRIVHIMTASNVRNENMGLIPEVDTDKSDHDTWRAQTHVILIPQDKDGNPSPIPGTDHGFIHMMWENVELTNANRDWKKVFEILPGPAVVNPAMSPTPFSNKVAFGTGSYTLDVLDKTDKDSESSEDAVQNVNIKYQRPNGDLFVIDNIKIIHKAEGTGDHSFFGGVGIDKEMHGNTGIGTGLMPKM</sequence>